<sequence length="67" mass="7105">MVRYGLPDSAWVKSSYSGDNGGTCVETQSTPDGRIAVGDSKDRILGAHTFAPTQWQAFVTAVQDGSL</sequence>
<comment type="caution">
    <text evidence="2">The sequence shown here is derived from an EMBL/GenBank/DDBJ whole genome shotgun (WGS) entry which is preliminary data.</text>
</comment>
<proteinExistence type="predicted"/>
<dbReference type="AlphaFoldDB" id="A0A1E7LL49"/>
<dbReference type="EMBL" id="LJGZ01000100">
    <property type="protein sequence ID" value="OEV16945.1"/>
    <property type="molecule type" value="Genomic_DNA"/>
</dbReference>
<keyword evidence="3" id="KW-1185">Reference proteome</keyword>
<dbReference type="OrthoDB" id="3430276at2"/>
<accession>A0A1E7LL49</accession>
<gene>
    <name evidence="2" type="ORF">AN221_30235</name>
</gene>
<reference evidence="2 3" key="1">
    <citation type="journal article" date="2016" name="Front. Microbiol.">
        <title>Comparative Genomics Analysis of Streptomyces Species Reveals Their Adaptation to the Marine Environment and Their Diversity at the Genomic Level.</title>
        <authorList>
            <person name="Tian X."/>
            <person name="Zhang Z."/>
            <person name="Yang T."/>
            <person name="Chen M."/>
            <person name="Li J."/>
            <person name="Chen F."/>
            <person name="Yang J."/>
            <person name="Li W."/>
            <person name="Zhang B."/>
            <person name="Zhang Z."/>
            <person name="Wu J."/>
            <person name="Zhang C."/>
            <person name="Long L."/>
            <person name="Xiao J."/>
        </authorList>
    </citation>
    <scope>NUCLEOTIDE SEQUENCE [LARGE SCALE GENOMIC DNA]</scope>
    <source>
        <strain evidence="2 3">SCSIO M10372</strain>
    </source>
</reference>
<protein>
    <recommendedName>
        <fullName evidence="1">DUF397 domain-containing protein</fullName>
    </recommendedName>
</protein>
<dbReference type="Pfam" id="PF04149">
    <property type="entry name" value="DUF397"/>
    <property type="match status" value="1"/>
</dbReference>
<dbReference type="PATRIC" id="fig|518642.7.peg.6967"/>
<organism evidence="2 3">
    <name type="scientific">Streptomyces nanshensis</name>
    <dbReference type="NCBI Taxonomy" id="518642"/>
    <lineage>
        <taxon>Bacteria</taxon>
        <taxon>Bacillati</taxon>
        <taxon>Actinomycetota</taxon>
        <taxon>Actinomycetes</taxon>
        <taxon>Kitasatosporales</taxon>
        <taxon>Streptomycetaceae</taxon>
        <taxon>Streptomyces</taxon>
    </lineage>
</organism>
<name>A0A1E7LL49_9ACTN</name>
<evidence type="ECO:0000313" key="2">
    <source>
        <dbReference type="EMBL" id="OEV16945.1"/>
    </source>
</evidence>
<feature type="domain" description="DUF397" evidence="1">
    <location>
        <begin position="10"/>
        <end position="63"/>
    </location>
</feature>
<evidence type="ECO:0000313" key="3">
    <source>
        <dbReference type="Proteomes" id="UP000175971"/>
    </source>
</evidence>
<evidence type="ECO:0000259" key="1">
    <source>
        <dbReference type="Pfam" id="PF04149"/>
    </source>
</evidence>
<dbReference type="InterPro" id="IPR007278">
    <property type="entry name" value="DUF397"/>
</dbReference>
<dbReference type="RefSeq" id="WP_070203518.1">
    <property type="nucleotide sequence ID" value="NZ_LJGZ01000100.1"/>
</dbReference>
<dbReference type="Proteomes" id="UP000175971">
    <property type="component" value="Unassembled WGS sequence"/>
</dbReference>